<comment type="pathway">
    <text evidence="10 11">Cell wall biogenesis; peptidoglycan biosynthesis.</text>
</comment>
<dbReference type="Pfam" id="PF02875">
    <property type="entry name" value="Mur_ligase_C"/>
    <property type="match status" value="1"/>
</dbReference>
<evidence type="ECO:0000256" key="6">
    <source>
        <dbReference type="ARBA" id="ARBA00022960"/>
    </source>
</evidence>
<evidence type="ECO:0000313" key="15">
    <source>
        <dbReference type="EMBL" id="TDD97734.1"/>
    </source>
</evidence>
<dbReference type="GO" id="GO:0008360">
    <property type="term" value="P:regulation of cell shape"/>
    <property type="evidence" value="ECO:0007669"/>
    <property type="project" value="UniProtKB-KW"/>
</dbReference>
<dbReference type="InterPro" id="IPR004101">
    <property type="entry name" value="Mur_ligase_C"/>
</dbReference>
<keyword evidence="3 10" id="KW-0132">Cell division</keyword>
<dbReference type="InterPro" id="IPR005863">
    <property type="entry name" value="UDP-N-AcMur_synth"/>
</dbReference>
<comment type="similarity">
    <text evidence="10">Belongs to the MurCDEF family. MurF subfamily.</text>
</comment>
<feature type="domain" description="Mur ligase N-terminal catalytic" evidence="12">
    <location>
        <begin position="31"/>
        <end position="78"/>
    </location>
</feature>
<evidence type="ECO:0000259" key="14">
    <source>
        <dbReference type="Pfam" id="PF08245"/>
    </source>
</evidence>
<keyword evidence="6 10" id="KW-0133">Cell shape</keyword>
<dbReference type="GO" id="GO:0005737">
    <property type="term" value="C:cytoplasm"/>
    <property type="evidence" value="ECO:0007669"/>
    <property type="project" value="UniProtKB-SubCell"/>
</dbReference>
<dbReference type="SUPFAM" id="SSF53244">
    <property type="entry name" value="MurD-like peptide ligases, peptide-binding domain"/>
    <property type="match status" value="1"/>
</dbReference>
<dbReference type="InterPro" id="IPR051046">
    <property type="entry name" value="MurCDEF_CellWall_CoF430Synth"/>
</dbReference>
<dbReference type="OrthoDB" id="9800958at2"/>
<accession>A0A4R5CJZ6</accession>
<dbReference type="GO" id="GO:0071555">
    <property type="term" value="P:cell wall organization"/>
    <property type="evidence" value="ECO:0007669"/>
    <property type="project" value="UniProtKB-KW"/>
</dbReference>
<evidence type="ECO:0000256" key="11">
    <source>
        <dbReference type="RuleBase" id="RU004136"/>
    </source>
</evidence>
<evidence type="ECO:0000256" key="10">
    <source>
        <dbReference type="HAMAP-Rule" id="MF_02019"/>
    </source>
</evidence>
<dbReference type="AlphaFoldDB" id="A0A4R5CJZ6"/>
<keyword evidence="2 10" id="KW-0436">Ligase</keyword>
<dbReference type="NCBIfam" id="TIGR01143">
    <property type="entry name" value="murF"/>
    <property type="match status" value="1"/>
</dbReference>
<dbReference type="UniPathway" id="UPA00219"/>
<dbReference type="Gene3D" id="3.90.190.20">
    <property type="entry name" value="Mur ligase, C-terminal domain"/>
    <property type="match status" value="1"/>
</dbReference>
<comment type="catalytic activity">
    <reaction evidence="10 11">
        <text>D-alanyl-D-alanine + UDP-N-acetyl-alpha-D-muramoyl-L-alanyl-gamma-D-glutamyl-meso-2,6-diaminopimelate + ATP = UDP-N-acetyl-alpha-D-muramoyl-L-alanyl-gamma-D-glutamyl-meso-2,6-diaminopimeloyl-D-alanyl-D-alanine + ADP + phosphate + H(+)</text>
        <dbReference type="Rhea" id="RHEA:28374"/>
        <dbReference type="ChEBI" id="CHEBI:15378"/>
        <dbReference type="ChEBI" id="CHEBI:30616"/>
        <dbReference type="ChEBI" id="CHEBI:43474"/>
        <dbReference type="ChEBI" id="CHEBI:57822"/>
        <dbReference type="ChEBI" id="CHEBI:61386"/>
        <dbReference type="ChEBI" id="CHEBI:83905"/>
        <dbReference type="ChEBI" id="CHEBI:456216"/>
        <dbReference type="EC" id="6.3.2.10"/>
    </reaction>
</comment>
<evidence type="ECO:0000256" key="5">
    <source>
        <dbReference type="ARBA" id="ARBA00022840"/>
    </source>
</evidence>
<dbReference type="SUPFAM" id="SSF63418">
    <property type="entry name" value="MurE/MurF N-terminal domain"/>
    <property type="match status" value="1"/>
</dbReference>
<keyword evidence="7 10" id="KW-0573">Peptidoglycan synthesis</keyword>
<dbReference type="GO" id="GO:0008766">
    <property type="term" value="F:UDP-N-acetylmuramoylalanyl-D-glutamyl-2,6-diaminopimelate-D-alanyl-D-alanine ligase activity"/>
    <property type="evidence" value="ECO:0007669"/>
    <property type="project" value="RHEA"/>
</dbReference>
<dbReference type="PANTHER" id="PTHR43024:SF1">
    <property type="entry name" value="UDP-N-ACETYLMURAMOYL-TRIPEPTIDE--D-ALANYL-D-ALANINE LIGASE"/>
    <property type="match status" value="1"/>
</dbReference>
<dbReference type="InterPro" id="IPR013221">
    <property type="entry name" value="Mur_ligase_cen"/>
</dbReference>
<organism evidence="15 16">
    <name type="scientific">Jiangella asiatica</name>
    <dbReference type="NCBI Taxonomy" id="2530372"/>
    <lineage>
        <taxon>Bacteria</taxon>
        <taxon>Bacillati</taxon>
        <taxon>Actinomycetota</taxon>
        <taxon>Actinomycetes</taxon>
        <taxon>Jiangellales</taxon>
        <taxon>Jiangellaceae</taxon>
        <taxon>Jiangella</taxon>
    </lineage>
</organism>
<evidence type="ECO:0000256" key="7">
    <source>
        <dbReference type="ARBA" id="ARBA00022984"/>
    </source>
</evidence>
<keyword evidence="4 10" id="KW-0547">Nucleotide-binding</keyword>
<name>A0A4R5CJZ6_9ACTN</name>
<keyword evidence="5 10" id="KW-0067">ATP-binding</keyword>
<gene>
    <name evidence="10" type="primary">murF</name>
    <name evidence="15" type="ORF">E1269_29430</name>
</gene>
<dbReference type="GO" id="GO:0009252">
    <property type="term" value="P:peptidoglycan biosynthetic process"/>
    <property type="evidence" value="ECO:0007669"/>
    <property type="project" value="UniProtKB-UniRule"/>
</dbReference>
<dbReference type="GO" id="GO:0005524">
    <property type="term" value="F:ATP binding"/>
    <property type="evidence" value="ECO:0007669"/>
    <property type="project" value="UniProtKB-UniRule"/>
</dbReference>
<dbReference type="InterPro" id="IPR000713">
    <property type="entry name" value="Mur_ligase_N"/>
</dbReference>
<dbReference type="Gene3D" id="3.40.1390.10">
    <property type="entry name" value="MurE/MurF, N-terminal domain"/>
    <property type="match status" value="1"/>
</dbReference>
<protein>
    <recommendedName>
        <fullName evidence="10 11">UDP-N-acetylmuramoyl-tripeptide--D-alanyl-D-alanine ligase</fullName>
        <ecNumber evidence="10 11">6.3.2.10</ecNumber>
    </recommendedName>
    <alternativeName>
        <fullName evidence="10">D-alanyl-D-alanine-adding enzyme</fullName>
    </alternativeName>
</protein>
<evidence type="ECO:0000256" key="9">
    <source>
        <dbReference type="ARBA" id="ARBA00023316"/>
    </source>
</evidence>
<dbReference type="InterPro" id="IPR036615">
    <property type="entry name" value="Mur_ligase_C_dom_sf"/>
</dbReference>
<evidence type="ECO:0000256" key="2">
    <source>
        <dbReference type="ARBA" id="ARBA00022598"/>
    </source>
</evidence>
<comment type="subcellular location">
    <subcellularLocation>
        <location evidence="10 11">Cytoplasm</location>
    </subcellularLocation>
</comment>
<dbReference type="GO" id="GO:0051301">
    <property type="term" value="P:cell division"/>
    <property type="evidence" value="ECO:0007669"/>
    <property type="project" value="UniProtKB-KW"/>
</dbReference>
<comment type="caution">
    <text evidence="15">The sequence shown here is derived from an EMBL/GenBank/DDBJ whole genome shotgun (WGS) entry which is preliminary data.</text>
</comment>
<dbReference type="HAMAP" id="MF_02019">
    <property type="entry name" value="MurF"/>
    <property type="match status" value="1"/>
</dbReference>
<dbReference type="SUPFAM" id="SSF53623">
    <property type="entry name" value="MurD-like peptide ligases, catalytic domain"/>
    <property type="match status" value="1"/>
</dbReference>
<dbReference type="Proteomes" id="UP000294739">
    <property type="component" value="Unassembled WGS sequence"/>
</dbReference>
<dbReference type="EC" id="6.3.2.10" evidence="10 11"/>
<evidence type="ECO:0000259" key="12">
    <source>
        <dbReference type="Pfam" id="PF01225"/>
    </source>
</evidence>
<proteinExistence type="inferred from homology"/>
<dbReference type="Pfam" id="PF08245">
    <property type="entry name" value="Mur_ligase_M"/>
    <property type="match status" value="1"/>
</dbReference>
<feature type="binding site" evidence="10">
    <location>
        <begin position="123"/>
        <end position="129"/>
    </location>
    <ligand>
        <name>ATP</name>
        <dbReference type="ChEBI" id="CHEBI:30616"/>
    </ligand>
</feature>
<sequence length="486" mass="50251">MIPFTLAEIAAATDGTLDAVPDPDARVTAAVVTDSREAGPGGLFVARQGEARDGHDFASAAVDAGAVAVLAARPVGVPAVVVDDTEVAFGRLARAVVDKLNSGLGGETYLDRRPPLTVVGVTGSSGKTTTKDLLAQVLEPLGPLVAPPGSYNSEIGVPLTVTRVDEDTRTLVVEMGARGPGHIANLCGIAPPTVGIVLNVGSAHLGEFGDRETIARAKAELVQALPETGTAVLNGDDQVVRRMADQTAATVLMVGESVHADVRAEDVELDDTGRASFQLITPDGAAPVSLRLVGEHQVGNALAVAAAAHALGLTVDVVAQRLSAAEARSRWRMEVSERPDGVTIVNDAYNANPESMRAALKTLVSIRPAGAPDETDPAERPPGRTWAVLGEMLELGESSVAEHEAIGRLAVRLNVSRLVAVGDGARAIHQGAALEGSWAGESVLVPDVEAAYALLHDELRAGDVVLVKSSRDAGLRFLGDRLVETP</sequence>
<keyword evidence="9 10" id="KW-0961">Cell wall biogenesis/degradation</keyword>
<evidence type="ECO:0000256" key="8">
    <source>
        <dbReference type="ARBA" id="ARBA00023306"/>
    </source>
</evidence>
<feature type="domain" description="Mur ligase C-terminal" evidence="13">
    <location>
        <begin position="332"/>
        <end position="471"/>
    </location>
</feature>
<keyword evidence="8 10" id="KW-0131">Cell cycle</keyword>
<feature type="domain" description="Mur ligase central" evidence="14">
    <location>
        <begin position="121"/>
        <end position="308"/>
    </location>
</feature>
<dbReference type="FunCoup" id="A0A4R5CJZ6">
    <property type="interactions" value="33"/>
</dbReference>
<reference evidence="15 16" key="1">
    <citation type="submission" date="2019-03" db="EMBL/GenBank/DDBJ databases">
        <title>Draft genome sequences of novel Actinobacteria.</title>
        <authorList>
            <person name="Sahin N."/>
            <person name="Ay H."/>
            <person name="Saygin H."/>
        </authorList>
    </citation>
    <scope>NUCLEOTIDE SEQUENCE [LARGE SCALE GENOMIC DNA]</scope>
    <source>
        <strain evidence="15 16">5K138</strain>
    </source>
</reference>
<evidence type="ECO:0000256" key="1">
    <source>
        <dbReference type="ARBA" id="ARBA00022490"/>
    </source>
</evidence>
<dbReference type="PANTHER" id="PTHR43024">
    <property type="entry name" value="UDP-N-ACETYLMURAMOYL-TRIPEPTIDE--D-ALANYL-D-ALANINE LIGASE"/>
    <property type="match status" value="1"/>
</dbReference>
<evidence type="ECO:0000256" key="4">
    <source>
        <dbReference type="ARBA" id="ARBA00022741"/>
    </source>
</evidence>
<dbReference type="GO" id="GO:0047480">
    <property type="term" value="F:UDP-N-acetylmuramoyl-tripeptide-D-alanyl-D-alanine ligase activity"/>
    <property type="evidence" value="ECO:0007669"/>
    <property type="project" value="UniProtKB-UniRule"/>
</dbReference>
<evidence type="ECO:0000313" key="16">
    <source>
        <dbReference type="Proteomes" id="UP000294739"/>
    </source>
</evidence>
<evidence type="ECO:0000259" key="13">
    <source>
        <dbReference type="Pfam" id="PF02875"/>
    </source>
</evidence>
<dbReference type="InterPro" id="IPR035911">
    <property type="entry name" value="MurE/MurF_N"/>
</dbReference>
<dbReference type="EMBL" id="SMKZ01000073">
    <property type="protein sequence ID" value="TDD97734.1"/>
    <property type="molecule type" value="Genomic_DNA"/>
</dbReference>
<dbReference type="InParanoid" id="A0A4R5CJZ6"/>
<dbReference type="Gene3D" id="3.40.1190.10">
    <property type="entry name" value="Mur-like, catalytic domain"/>
    <property type="match status" value="1"/>
</dbReference>
<dbReference type="InterPro" id="IPR036565">
    <property type="entry name" value="Mur-like_cat_sf"/>
</dbReference>
<comment type="function">
    <text evidence="10 11">Involved in cell wall formation. Catalyzes the final step in the synthesis of UDP-N-acetylmuramoyl-pentapeptide, the precursor of murein.</text>
</comment>
<keyword evidence="16" id="KW-1185">Reference proteome</keyword>
<dbReference type="Pfam" id="PF01225">
    <property type="entry name" value="Mur_ligase"/>
    <property type="match status" value="1"/>
</dbReference>
<evidence type="ECO:0000256" key="3">
    <source>
        <dbReference type="ARBA" id="ARBA00022618"/>
    </source>
</evidence>
<keyword evidence="1 10" id="KW-0963">Cytoplasm</keyword>
<dbReference type="RefSeq" id="WP_131901379.1">
    <property type="nucleotide sequence ID" value="NZ_SMKZ01000073.1"/>
</dbReference>